<comment type="caution">
    <text evidence="1">The sequence shown here is derived from an EMBL/GenBank/DDBJ whole genome shotgun (WGS) entry which is preliminary data.</text>
</comment>
<name>A0A8S9YZT5_9TREM</name>
<protein>
    <submittedName>
        <fullName evidence="1">Uncharacterized protein</fullName>
    </submittedName>
</protein>
<proteinExistence type="predicted"/>
<accession>A0A8S9YZT5</accession>
<sequence>SANIFFKFPPKRAGEFVRDEQQTICADDLENAITVHHRQADYRKYNKIKQASTKERWKFCNDGEQSLVDHQHIMARTIDSSHETFVLAFASSIA</sequence>
<organism evidence="1 2">
    <name type="scientific">Paragonimus skrjabini miyazakii</name>
    <dbReference type="NCBI Taxonomy" id="59628"/>
    <lineage>
        <taxon>Eukaryota</taxon>
        <taxon>Metazoa</taxon>
        <taxon>Spiralia</taxon>
        <taxon>Lophotrochozoa</taxon>
        <taxon>Platyhelminthes</taxon>
        <taxon>Trematoda</taxon>
        <taxon>Digenea</taxon>
        <taxon>Plagiorchiida</taxon>
        <taxon>Troglotremata</taxon>
        <taxon>Troglotrematidae</taxon>
        <taxon>Paragonimus</taxon>
    </lineage>
</organism>
<dbReference type="EMBL" id="JTDE01000875">
    <property type="protein sequence ID" value="KAF7260142.1"/>
    <property type="molecule type" value="Genomic_DNA"/>
</dbReference>
<dbReference type="AlphaFoldDB" id="A0A8S9YZT5"/>
<evidence type="ECO:0000313" key="1">
    <source>
        <dbReference type="EMBL" id="KAF7260142.1"/>
    </source>
</evidence>
<gene>
    <name evidence="1" type="ORF">EG68_02675</name>
</gene>
<reference evidence="1" key="1">
    <citation type="submission" date="2019-07" db="EMBL/GenBank/DDBJ databases">
        <title>Annotation for the trematode Paragonimus miyazaki's.</title>
        <authorList>
            <person name="Choi Y.-J."/>
        </authorList>
    </citation>
    <scope>NUCLEOTIDE SEQUENCE</scope>
    <source>
        <strain evidence="1">Japan</strain>
    </source>
</reference>
<dbReference type="Proteomes" id="UP000822476">
    <property type="component" value="Unassembled WGS sequence"/>
</dbReference>
<keyword evidence="2" id="KW-1185">Reference proteome</keyword>
<evidence type="ECO:0000313" key="2">
    <source>
        <dbReference type="Proteomes" id="UP000822476"/>
    </source>
</evidence>
<feature type="non-terminal residue" evidence="1">
    <location>
        <position position="94"/>
    </location>
</feature>